<evidence type="ECO:0000256" key="1">
    <source>
        <dbReference type="SAM" id="MobiDB-lite"/>
    </source>
</evidence>
<feature type="compositionally biased region" description="Basic and acidic residues" evidence="1">
    <location>
        <begin position="1"/>
        <end position="11"/>
    </location>
</feature>
<evidence type="ECO:0000313" key="2">
    <source>
        <dbReference type="EMBL" id="MDJ1372082.1"/>
    </source>
</evidence>
<organism evidence="2 3">
    <name type="scientific">Gulosibacter molinativorax</name>
    <dbReference type="NCBI Taxonomy" id="256821"/>
    <lineage>
        <taxon>Bacteria</taxon>
        <taxon>Bacillati</taxon>
        <taxon>Actinomycetota</taxon>
        <taxon>Actinomycetes</taxon>
        <taxon>Micrococcales</taxon>
        <taxon>Microbacteriaceae</taxon>
        <taxon>Gulosibacter</taxon>
    </lineage>
</organism>
<keyword evidence="3" id="KW-1185">Reference proteome</keyword>
<sequence length="77" mass="8421">MLVHIEGEHNVSGKNTEPAWGPLTSHVAPKRKISQSLKWLPSTRSVGPNQANIQQREEPVEHGGYVRGATYYSGGAK</sequence>
<dbReference type="EMBL" id="PXVD01000019">
    <property type="protein sequence ID" value="MDJ1372082.1"/>
    <property type="molecule type" value="Genomic_DNA"/>
</dbReference>
<accession>A0ABT7CA57</accession>
<evidence type="ECO:0000313" key="3">
    <source>
        <dbReference type="Proteomes" id="UP001170379"/>
    </source>
</evidence>
<gene>
    <name evidence="2" type="ORF">C7K25_11995</name>
</gene>
<dbReference type="Proteomes" id="UP001170379">
    <property type="component" value="Unassembled WGS sequence"/>
</dbReference>
<feature type="region of interest" description="Disordered" evidence="1">
    <location>
        <begin position="1"/>
        <end position="24"/>
    </location>
</feature>
<comment type="caution">
    <text evidence="2">The sequence shown here is derived from an EMBL/GenBank/DDBJ whole genome shotgun (WGS) entry which is preliminary data.</text>
</comment>
<name>A0ABT7CA57_9MICO</name>
<reference evidence="2" key="2">
    <citation type="journal article" date="2022" name="Sci. Rep.">
        <title>In silico prediction of the enzymes involved in the degradation of the herbicide molinate by Gulosibacter molinativorax ON4T.</title>
        <authorList>
            <person name="Lopes A.R."/>
            <person name="Bunin E."/>
            <person name="Viana A.T."/>
            <person name="Froufe H."/>
            <person name="Munoz-Merida A."/>
            <person name="Pinho D."/>
            <person name="Figueiredo J."/>
            <person name="Barroso C."/>
            <person name="Vaz-Moreira I."/>
            <person name="Bellanger X."/>
            <person name="Egas C."/>
            <person name="Nunes O.C."/>
        </authorList>
    </citation>
    <scope>NUCLEOTIDE SEQUENCE</scope>
    <source>
        <strain evidence="2">ON4</strain>
    </source>
</reference>
<proteinExistence type="predicted"/>
<reference evidence="2" key="1">
    <citation type="submission" date="2018-03" db="EMBL/GenBank/DDBJ databases">
        <authorList>
            <person name="Nunes O.C."/>
            <person name="Lopes A.R."/>
            <person name="Froufe H."/>
            <person name="Munoz-Merida A."/>
            <person name="Barroso C."/>
            <person name="Egas C."/>
        </authorList>
    </citation>
    <scope>NUCLEOTIDE SEQUENCE</scope>
    <source>
        <strain evidence="2">ON4</strain>
    </source>
</reference>
<protein>
    <submittedName>
        <fullName evidence="2">Uncharacterized protein</fullName>
    </submittedName>
</protein>